<keyword evidence="5" id="KW-1185">Reference proteome</keyword>
<accession>A0A078ATI7</accession>
<dbReference type="OrthoDB" id="291739at2759"/>
<dbReference type="Pfam" id="PF01327">
    <property type="entry name" value="Pep_deformylase"/>
    <property type="match status" value="1"/>
</dbReference>
<dbReference type="FunCoup" id="A0A078ATI7">
    <property type="interactions" value="39"/>
</dbReference>
<dbReference type="AlphaFoldDB" id="A0A078ATI7"/>
<evidence type="ECO:0000256" key="1">
    <source>
        <dbReference type="ARBA" id="ARBA00010759"/>
    </source>
</evidence>
<evidence type="ECO:0000313" key="4">
    <source>
        <dbReference type="EMBL" id="CDW84502.1"/>
    </source>
</evidence>
<dbReference type="EMBL" id="CCKQ01012862">
    <property type="protein sequence ID" value="CDW84502.1"/>
    <property type="molecule type" value="Genomic_DNA"/>
</dbReference>
<organism evidence="4 5">
    <name type="scientific">Stylonychia lemnae</name>
    <name type="common">Ciliate</name>
    <dbReference type="NCBI Taxonomy" id="5949"/>
    <lineage>
        <taxon>Eukaryota</taxon>
        <taxon>Sar</taxon>
        <taxon>Alveolata</taxon>
        <taxon>Ciliophora</taxon>
        <taxon>Intramacronucleata</taxon>
        <taxon>Spirotrichea</taxon>
        <taxon>Stichotrichia</taxon>
        <taxon>Sporadotrichida</taxon>
        <taxon>Oxytrichidae</taxon>
        <taxon>Stylonychinae</taxon>
        <taxon>Stylonychia</taxon>
    </lineage>
</organism>
<evidence type="ECO:0000256" key="3">
    <source>
        <dbReference type="RuleBase" id="RU362111"/>
    </source>
</evidence>
<comment type="similarity">
    <text evidence="1 3">Belongs to the polypeptide deformylase family.</text>
</comment>
<keyword evidence="3" id="KW-0648">Protein biosynthesis</keyword>
<evidence type="ECO:0000256" key="2">
    <source>
        <dbReference type="ARBA" id="ARBA00012175"/>
    </source>
</evidence>
<dbReference type="InterPro" id="IPR023635">
    <property type="entry name" value="Peptide_deformylase"/>
</dbReference>
<protein>
    <recommendedName>
        <fullName evidence="2 3">Peptide deformylase</fullName>
        <ecNumber evidence="2 3">3.5.1.88</ecNumber>
    </recommendedName>
</protein>
<comment type="catalytic activity">
    <reaction evidence="3">
        <text>N-terminal N-formyl-L-methionyl-[peptide] + H2O = N-terminal L-methionyl-[peptide] + formate</text>
        <dbReference type="Rhea" id="RHEA:24420"/>
        <dbReference type="Rhea" id="RHEA-COMP:10639"/>
        <dbReference type="Rhea" id="RHEA-COMP:10640"/>
        <dbReference type="ChEBI" id="CHEBI:15377"/>
        <dbReference type="ChEBI" id="CHEBI:15740"/>
        <dbReference type="ChEBI" id="CHEBI:49298"/>
        <dbReference type="ChEBI" id="CHEBI:64731"/>
        <dbReference type="EC" id="3.5.1.88"/>
    </reaction>
</comment>
<comment type="function">
    <text evidence="3">Removes the formyl group from the N-terminal Met of newly synthesized proteins.</text>
</comment>
<dbReference type="SUPFAM" id="SSF56420">
    <property type="entry name" value="Peptide deformylase"/>
    <property type="match status" value="1"/>
</dbReference>
<dbReference type="Gene3D" id="3.90.45.10">
    <property type="entry name" value="Peptide deformylase"/>
    <property type="match status" value="1"/>
</dbReference>
<keyword evidence="3" id="KW-0479">Metal-binding</keyword>
<evidence type="ECO:0000313" key="5">
    <source>
        <dbReference type="Proteomes" id="UP000039865"/>
    </source>
</evidence>
<keyword evidence="3" id="KW-0378">Hydrolase</keyword>
<sequence length="178" mass="21180">MARVVKNNKVLFKQTQLLFHGSELLKVPSKPVEFPLNQEINDVLDDLQHAIRNVQGFWSKKSMAISAPQIGKHHRIFLICAKKYWYHPYLMYKNFHNFINPEILEYSNEKIEVWEGCVSNNDHIYLVERPKDIVHELDHLNGIQMEDIGKKQYPISQLIEQNDYDKFYDENKDHILED</sequence>
<dbReference type="PANTHER" id="PTHR10458:SF22">
    <property type="entry name" value="PEPTIDE DEFORMYLASE"/>
    <property type="match status" value="1"/>
</dbReference>
<dbReference type="InterPro" id="IPR036821">
    <property type="entry name" value="Peptide_deformylase_sf"/>
</dbReference>
<dbReference type="GO" id="GO:0046872">
    <property type="term" value="F:metal ion binding"/>
    <property type="evidence" value="ECO:0007669"/>
    <property type="project" value="UniProtKB-KW"/>
</dbReference>
<dbReference type="PANTHER" id="PTHR10458">
    <property type="entry name" value="PEPTIDE DEFORMYLASE"/>
    <property type="match status" value="1"/>
</dbReference>
<dbReference type="GO" id="GO:0006412">
    <property type="term" value="P:translation"/>
    <property type="evidence" value="ECO:0007669"/>
    <property type="project" value="UniProtKB-KW"/>
</dbReference>
<dbReference type="Proteomes" id="UP000039865">
    <property type="component" value="Unassembled WGS sequence"/>
</dbReference>
<name>A0A078ATI7_STYLE</name>
<reference evidence="4 5" key="1">
    <citation type="submission" date="2014-06" db="EMBL/GenBank/DDBJ databases">
        <authorList>
            <person name="Swart Estienne"/>
        </authorList>
    </citation>
    <scope>NUCLEOTIDE SEQUENCE [LARGE SCALE GENOMIC DNA]</scope>
    <source>
        <strain evidence="4 5">130c</strain>
    </source>
</reference>
<dbReference type="EC" id="3.5.1.88" evidence="2 3"/>
<gene>
    <name evidence="4" type="primary">Contig6866.g7349</name>
    <name evidence="4" type="ORF">STYLEM_13566</name>
</gene>
<dbReference type="GO" id="GO:0042586">
    <property type="term" value="F:peptide deformylase activity"/>
    <property type="evidence" value="ECO:0007669"/>
    <property type="project" value="UniProtKB-EC"/>
</dbReference>
<dbReference type="InParanoid" id="A0A078ATI7"/>
<proteinExistence type="inferred from homology"/>